<evidence type="ECO:0000256" key="1">
    <source>
        <dbReference type="SAM" id="Phobius"/>
    </source>
</evidence>
<keyword evidence="1" id="KW-1133">Transmembrane helix</keyword>
<keyword evidence="1" id="KW-0472">Membrane</keyword>
<protein>
    <submittedName>
        <fullName evidence="2">Uncharacterized protein</fullName>
    </submittedName>
</protein>
<organism evidence="2 3">
    <name type="scientific">Heyndrickxia oleronia</name>
    <dbReference type="NCBI Taxonomy" id="38875"/>
    <lineage>
        <taxon>Bacteria</taxon>
        <taxon>Bacillati</taxon>
        <taxon>Bacillota</taxon>
        <taxon>Bacilli</taxon>
        <taxon>Bacillales</taxon>
        <taxon>Bacillaceae</taxon>
        <taxon>Heyndrickxia</taxon>
    </lineage>
</organism>
<feature type="transmembrane region" description="Helical" evidence="1">
    <location>
        <begin position="12"/>
        <end position="32"/>
    </location>
</feature>
<dbReference type="Proteomes" id="UP001159179">
    <property type="component" value="Unassembled WGS sequence"/>
</dbReference>
<reference evidence="2" key="1">
    <citation type="submission" date="2023-03" db="EMBL/GenBank/DDBJ databases">
        <title>Bacterial isolates from washroom surfaces on a university campus.</title>
        <authorList>
            <person name="Holman D.B."/>
            <person name="Gzyl K.E."/>
            <person name="Taheri A.E."/>
        </authorList>
    </citation>
    <scope>NUCLEOTIDE SEQUENCE</scope>
    <source>
        <strain evidence="2">RD03</strain>
    </source>
</reference>
<name>A0AAW6SYN3_9BACI</name>
<keyword evidence="1" id="KW-0812">Transmembrane</keyword>
<accession>A0AAW6SYN3</accession>
<evidence type="ECO:0000313" key="3">
    <source>
        <dbReference type="Proteomes" id="UP001159179"/>
    </source>
</evidence>
<feature type="transmembrane region" description="Helical" evidence="1">
    <location>
        <begin position="44"/>
        <end position="63"/>
    </location>
</feature>
<dbReference type="EMBL" id="JAROYP010000020">
    <property type="protein sequence ID" value="MDH5163929.1"/>
    <property type="molecule type" value="Genomic_DNA"/>
</dbReference>
<sequence length="66" mass="7651">MKNWIITVALNFLLEYIIFFIGAYGQTIFMVVHKGIVKSNPETFGIVCTMITAFILICFTFKLRNR</sequence>
<evidence type="ECO:0000313" key="2">
    <source>
        <dbReference type="EMBL" id="MDH5163929.1"/>
    </source>
</evidence>
<dbReference type="RefSeq" id="WP_280618590.1">
    <property type="nucleotide sequence ID" value="NZ_JAROYP010000020.1"/>
</dbReference>
<comment type="caution">
    <text evidence="2">The sequence shown here is derived from an EMBL/GenBank/DDBJ whole genome shotgun (WGS) entry which is preliminary data.</text>
</comment>
<gene>
    <name evidence="2" type="ORF">P5X88_23595</name>
</gene>
<proteinExistence type="predicted"/>
<dbReference type="AlphaFoldDB" id="A0AAW6SYN3"/>